<dbReference type="Gene3D" id="2.60.120.1440">
    <property type="match status" value="1"/>
</dbReference>
<dbReference type="Pfam" id="PF04773">
    <property type="entry name" value="FecR"/>
    <property type="match status" value="1"/>
</dbReference>
<feature type="domain" description="FecR protein" evidence="1">
    <location>
        <begin position="148"/>
        <end position="237"/>
    </location>
</feature>
<dbReference type="OrthoDB" id="1099916at2"/>
<sequence length="352" mass="40203">MNDFNAIDDFIDDFSFRKWVLRNDAESGLSWNKWLTENPEKLEVFNEAKAVLLELDLPGNDWTAEKERVLHQKIQQRINKQTIPLHPKQKKSNDYAIHRYGAKAAVITFLLIVSVVGFLQLKNSTEKEIDHRAMLQEGAKWITKSNPKGQKSKIHLPDGSTVILNAESQIRFKNDFGKADRDIFLNGESFFEVAKDSLLPFRVFSGDLVTTALGTSFNIISYDKDRVNVQLATGQVKVFKEESESESLLLQPGEEVIMEGHGTMRKRNFDRQTAFLWKDGTLKFTDVSFSEFKITLERWYGVEIGFKGTPSSTIAISGEFKDKYLSNVLESLGFAYGFDFEIAQKKVTITFK</sequence>
<dbReference type="Pfam" id="PF16344">
    <property type="entry name" value="FecR_C"/>
    <property type="match status" value="1"/>
</dbReference>
<dbReference type="STRING" id="320787.CA2015_3595"/>
<dbReference type="InterPro" id="IPR006860">
    <property type="entry name" value="FecR"/>
</dbReference>
<evidence type="ECO:0000313" key="3">
    <source>
        <dbReference type="EMBL" id="AKP52974.1"/>
    </source>
</evidence>
<dbReference type="GO" id="GO:0016989">
    <property type="term" value="F:sigma factor antagonist activity"/>
    <property type="evidence" value="ECO:0007669"/>
    <property type="project" value="TreeGrafter"/>
</dbReference>
<evidence type="ECO:0000259" key="1">
    <source>
        <dbReference type="Pfam" id="PF04773"/>
    </source>
</evidence>
<evidence type="ECO:0000313" key="4">
    <source>
        <dbReference type="Proteomes" id="UP000036520"/>
    </source>
</evidence>
<dbReference type="RefSeq" id="WP_048643134.1">
    <property type="nucleotide sequence ID" value="NZ_CP012040.1"/>
</dbReference>
<evidence type="ECO:0000259" key="2">
    <source>
        <dbReference type="Pfam" id="PF16344"/>
    </source>
</evidence>
<dbReference type="PIRSF" id="PIRSF018266">
    <property type="entry name" value="FecR"/>
    <property type="match status" value="1"/>
</dbReference>
<name>A0A0H4PFJ0_9BACT</name>
<gene>
    <name evidence="3" type="ORF">CA2015_3595</name>
</gene>
<dbReference type="AlphaFoldDB" id="A0A0H4PFJ0"/>
<dbReference type="KEGG" id="camu:CA2015_3595"/>
<dbReference type="InterPro" id="IPR012373">
    <property type="entry name" value="Ferrdict_sens_TM"/>
</dbReference>
<keyword evidence="4" id="KW-1185">Reference proteome</keyword>
<proteinExistence type="predicted"/>
<reference evidence="3 4" key="1">
    <citation type="submission" date="2015-07" db="EMBL/GenBank/DDBJ databases">
        <authorList>
            <person name="Kim K.M."/>
        </authorList>
    </citation>
    <scope>NUCLEOTIDE SEQUENCE [LARGE SCALE GENOMIC DNA]</scope>
    <source>
        <strain evidence="3 4">KCTC 12363</strain>
    </source>
</reference>
<dbReference type="InterPro" id="IPR032508">
    <property type="entry name" value="FecR_C"/>
</dbReference>
<organism evidence="3 4">
    <name type="scientific">Cyclobacterium amurskyense</name>
    <dbReference type="NCBI Taxonomy" id="320787"/>
    <lineage>
        <taxon>Bacteria</taxon>
        <taxon>Pseudomonadati</taxon>
        <taxon>Bacteroidota</taxon>
        <taxon>Cytophagia</taxon>
        <taxon>Cytophagales</taxon>
        <taxon>Cyclobacteriaceae</taxon>
        <taxon>Cyclobacterium</taxon>
    </lineage>
</organism>
<dbReference type="EMBL" id="CP012040">
    <property type="protein sequence ID" value="AKP52974.1"/>
    <property type="molecule type" value="Genomic_DNA"/>
</dbReference>
<accession>A0A0H4PFJ0</accession>
<dbReference type="Proteomes" id="UP000036520">
    <property type="component" value="Chromosome"/>
</dbReference>
<dbReference type="PANTHER" id="PTHR30273">
    <property type="entry name" value="PERIPLASMIC SIGNAL SENSOR AND SIGMA FACTOR ACTIVATOR FECR-RELATED"/>
    <property type="match status" value="1"/>
</dbReference>
<dbReference type="Gene3D" id="3.55.50.30">
    <property type="match status" value="1"/>
</dbReference>
<feature type="domain" description="Protein FecR C-terminal" evidence="2">
    <location>
        <begin position="282"/>
        <end position="349"/>
    </location>
</feature>
<protein>
    <submittedName>
        <fullName evidence="3">Anti-FecI sigma factor, FecR</fullName>
    </submittedName>
</protein>
<dbReference type="PANTHER" id="PTHR30273:SF2">
    <property type="entry name" value="PROTEIN FECR"/>
    <property type="match status" value="1"/>
</dbReference>